<sequence length="126" mass="13900">MERSKSTAVSQPGFRAKASSTEGGWGRRGLTDEGLDRLALLNTAGNLPDNPTSHSQKIERAPLCRLPVAISEGFSSPCSRLYITHSGVETVKTPRCEVKTEDWKNKENCDCTTHRDALWLALIRLC</sequence>
<comment type="caution">
    <text evidence="2">The sequence shown here is derived from an EMBL/GenBank/DDBJ whole genome shotgun (WGS) entry which is preliminary data.</text>
</comment>
<evidence type="ECO:0000313" key="2">
    <source>
        <dbReference type="EMBL" id="MEQ2239034.1"/>
    </source>
</evidence>
<evidence type="ECO:0000256" key="1">
    <source>
        <dbReference type="SAM" id="MobiDB-lite"/>
    </source>
</evidence>
<dbReference type="Proteomes" id="UP001482620">
    <property type="component" value="Unassembled WGS sequence"/>
</dbReference>
<dbReference type="EMBL" id="JAHRIQ010057942">
    <property type="protein sequence ID" value="MEQ2239034.1"/>
    <property type="molecule type" value="Genomic_DNA"/>
</dbReference>
<gene>
    <name evidence="2" type="ORF">ILYODFUR_000388</name>
</gene>
<feature type="compositionally biased region" description="Polar residues" evidence="1">
    <location>
        <begin position="1"/>
        <end position="10"/>
    </location>
</feature>
<accession>A0ABV0U255</accession>
<organism evidence="2 3">
    <name type="scientific">Ilyodon furcidens</name>
    <name type="common">goldbreast splitfin</name>
    <dbReference type="NCBI Taxonomy" id="33524"/>
    <lineage>
        <taxon>Eukaryota</taxon>
        <taxon>Metazoa</taxon>
        <taxon>Chordata</taxon>
        <taxon>Craniata</taxon>
        <taxon>Vertebrata</taxon>
        <taxon>Euteleostomi</taxon>
        <taxon>Actinopterygii</taxon>
        <taxon>Neopterygii</taxon>
        <taxon>Teleostei</taxon>
        <taxon>Neoteleostei</taxon>
        <taxon>Acanthomorphata</taxon>
        <taxon>Ovalentaria</taxon>
        <taxon>Atherinomorphae</taxon>
        <taxon>Cyprinodontiformes</taxon>
        <taxon>Goodeidae</taxon>
        <taxon>Ilyodon</taxon>
    </lineage>
</organism>
<reference evidence="2 3" key="1">
    <citation type="submission" date="2021-06" db="EMBL/GenBank/DDBJ databases">
        <authorList>
            <person name="Palmer J.M."/>
        </authorList>
    </citation>
    <scope>NUCLEOTIDE SEQUENCE [LARGE SCALE GENOMIC DNA]</scope>
    <source>
        <strain evidence="3">if_2019</strain>
        <tissue evidence="2">Muscle</tissue>
    </source>
</reference>
<proteinExistence type="predicted"/>
<keyword evidence="3" id="KW-1185">Reference proteome</keyword>
<evidence type="ECO:0000313" key="3">
    <source>
        <dbReference type="Proteomes" id="UP001482620"/>
    </source>
</evidence>
<name>A0ABV0U255_9TELE</name>
<feature type="region of interest" description="Disordered" evidence="1">
    <location>
        <begin position="1"/>
        <end position="30"/>
    </location>
</feature>
<protein>
    <submittedName>
        <fullName evidence="2">Uncharacterized protein</fullName>
    </submittedName>
</protein>